<sequence>MKTNISKLIAGVCLFSSLGLTTGCIEETIPTSVATEDQVTSSDMAAAAMLWAMPASLNVVGVVSSSYHWDWGYGSIMHVRDVMTGDMPVISSGYNWYTNWEVAEAQGESYVYPQFIWNYYWQAVLTTNKLIAAIDAETASSAQLGYLAAAHAYRAFFYMDLARMYEFKPSDKIPTGVNDAGNDVTGLTVPIVKETITEEEARNNPRVSREVMAEFILGDLDFAEQNIGKLEESSKTLPHLDVVYGLKARLYMWLEDYPKAKEYARKAINATRVTPMTEEQCLSTTKGFNDLSCWMWGSQMVSEDDVVQTGILNWASWMSNETSFGYSGQEPFLMISKSMYDRLSNTDFRKKMWKAPEGSMLDGQTEYLTSAAFGNFGDRLADYASVKFRPAEGNCDDYTTGAATAYPLMRVEEMYFIEAEAAAHSNAEEGKSLLTNFMLNNRDEQYKMTAASADEIIEEIIFQKRIELWGEGLTFFDIKRLNMPVTRGYSGTNYQDDARYNTTTRPAWMSFCIVQTEKNNNAALIGFENPEVADELYTPWAGN</sequence>
<keyword evidence="4" id="KW-0472">Membrane</keyword>
<dbReference type="AlphaFoldDB" id="A0A9D2GXX6"/>
<dbReference type="InterPro" id="IPR012944">
    <property type="entry name" value="SusD_RagB_dom"/>
</dbReference>
<dbReference type="Proteomes" id="UP000824108">
    <property type="component" value="Unassembled WGS sequence"/>
</dbReference>
<dbReference type="PROSITE" id="PS51257">
    <property type="entry name" value="PROKAR_LIPOPROTEIN"/>
    <property type="match status" value="1"/>
</dbReference>
<comment type="similarity">
    <text evidence="2">Belongs to the SusD family.</text>
</comment>
<proteinExistence type="inferred from homology"/>
<evidence type="ECO:0000313" key="7">
    <source>
        <dbReference type="EMBL" id="HIZ91016.1"/>
    </source>
</evidence>
<dbReference type="GO" id="GO:0009279">
    <property type="term" value="C:cell outer membrane"/>
    <property type="evidence" value="ECO:0007669"/>
    <property type="project" value="UniProtKB-SubCell"/>
</dbReference>
<name>A0A9D2GXX6_9BACE</name>
<evidence type="ECO:0000256" key="2">
    <source>
        <dbReference type="ARBA" id="ARBA00006275"/>
    </source>
</evidence>
<organism evidence="7 8">
    <name type="scientific">Candidatus Bacteroides merdavium</name>
    <dbReference type="NCBI Taxonomy" id="2838472"/>
    <lineage>
        <taxon>Bacteria</taxon>
        <taxon>Pseudomonadati</taxon>
        <taxon>Bacteroidota</taxon>
        <taxon>Bacteroidia</taxon>
        <taxon>Bacteroidales</taxon>
        <taxon>Bacteroidaceae</taxon>
        <taxon>Bacteroides</taxon>
    </lineage>
</organism>
<comment type="caution">
    <text evidence="7">The sequence shown here is derived from an EMBL/GenBank/DDBJ whole genome shotgun (WGS) entry which is preliminary data.</text>
</comment>
<dbReference type="EMBL" id="DXAV01000023">
    <property type="protein sequence ID" value="HIZ91016.1"/>
    <property type="molecule type" value="Genomic_DNA"/>
</dbReference>
<evidence type="ECO:0000256" key="5">
    <source>
        <dbReference type="ARBA" id="ARBA00023237"/>
    </source>
</evidence>
<reference evidence="7" key="2">
    <citation type="submission" date="2021-04" db="EMBL/GenBank/DDBJ databases">
        <authorList>
            <person name="Gilroy R."/>
        </authorList>
    </citation>
    <scope>NUCLEOTIDE SEQUENCE</scope>
    <source>
        <strain evidence="7">CHK118-2852</strain>
    </source>
</reference>
<evidence type="ECO:0000256" key="4">
    <source>
        <dbReference type="ARBA" id="ARBA00023136"/>
    </source>
</evidence>
<evidence type="ECO:0000313" key="8">
    <source>
        <dbReference type="Proteomes" id="UP000824108"/>
    </source>
</evidence>
<dbReference type="InterPro" id="IPR011990">
    <property type="entry name" value="TPR-like_helical_dom_sf"/>
</dbReference>
<protein>
    <submittedName>
        <fullName evidence="7">RagB/SusD family nutrient uptake outer membrane protein</fullName>
    </submittedName>
</protein>
<feature type="domain" description="RagB/SusD" evidence="6">
    <location>
        <begin position="400"/>
        <end position="516"/>
    </location>
</feature>
<evidence type="ECO:0000259" key="6">
    <source>
        <dbReference type="Pfam" id="PF07980"/>
    </source>
</evidence>
<evidence type="ECO:0000256" key="1">
    <source>
        <dbReference type="ARBA" id="ARBA00004442"/>
    </source>
</evidence>
<dbReference type="Pfam" id="PF07980">
    <property type="entry name" value="SusD_RagB"/>
    <property type="match status" value="1"/>
</dbReference>
<gene>
    <name evidence="7" type="ORF">H9807_02665</name>
</gene>
<comment type="subcellular location">
    <subcellularLocation>
        <location evidence="1">Cell outer membrane</location>
    </subcellularLocation>
</comment>
<accession>A0A9D2GXX6</accession>
<keyword evidence="5" id="KW-0998">Cell outer membrane</keyword>
<reference evidence="7" key="1">
    <citation type="journal article" date="2021" name="PeerJ">
        <title>Extensive microbial diversity within the chicken gut microbiome revealed by metagenomics and culture.</title>
        <authorList>
            <person name="Gilroy R."/>
            <person name="Ravi A."/>
            <person name="Getino M."/>
            <person name="Pursley I."/>
            <person name="Horton D.L."/>
            <person name="Alikhan N.F."/>
            <person name="Baker D."/>
            <person name="Gharbi K."/>
            <person name="Hall N."/>
            <person name="Watson M."/>
            <person name="Adriaenssens E.M."/>
            <person name="Foster-Nyarko E."/>
            <person name="Jarju S."/>
            <person name="Secka A."/>
            <person name="Antonio M."/>
            <person name="Oren A."/>
            <person name="Chaudhuri R.R."/>
            <person name="La Ragione R."/>
            <person name="Hildebrand F."/>
            <person name="Pallen M.J."/>
        </authorList>
    </citation>
    <scope>NUCLEOTIDE SEQUENCE</scope>
    <source>
        <strain evidence="7">CHK118-2852</strain>
    </source>
</reference>
<dbReference type="SUPFAM" id="SSF48452">
    <property type="entry name" value="TPR-like"/>
    <property type="match status" value="1"/>
</dbReference>
<keyword evidence="3" id="KW-0732">Signal</keyword>
<dbReference type="Gene3D" id="1.25.40.390">
    <property type="match status" value="1"/>
</dbReference>
<evidence type="ECO:0000256" key="3">
    <source>
        <dbReference type="ARBA" id="ARBA00022729"/>
    </source>
</evidence>